<dbReference type="EMBL" id="PNCM01000312">
    <property type="protein sequence ID" value="TMP76605.1"/>
    <property type="molecule type" value="Genomic_DNA"/>
</dbReference>
<proteinExistence type="predicted"/>
<feature type="non-terminal residue" evidence="2">
    <location>
        <position position="1"/>
    </location>
</feature>
<name>A0A5S3YL30_9GAMM</name>
<organism evidence="2 3">
    <name type="scientific">Pseudoalteromonas phenolica</name>
    <dbReference type="NCBI Taxonomy" id="161398"/>
    <lineage>
        <taxon>Bacteria</taxon>
        <taxon>Pseudomonadati</taxon>
        <taxon>Pseudomonadota</taxon>
        <taxon>Gammaproteobacteria</taxon>
        <taxon>Alteromonadales</taxon>
        <taxon>Pseudoalteromonadaceae</taxon>
        <taxon>Pseudoalteromonas</taxon>
    </lineage>
</organism>
<feature type="non-terminal residue" evidence="2">
    <location>
        <position position="134"/>
    </location>
</feature>
<evidence type="ECO:0000313" key="2">
    <source>
        <dbReference type="EMBL" id="TMP76605.1"/>
    </source>
</evidence>
<evidence type="ECO:0000259" key="1">
    <source>
        <dbReference type="Pfam" id="PF00501"/>
    </source>
</evidence>
<dbReference type="AlphaFoldDB" id="A0A5S3YL30"/>
<dbReference type="GO" id="GO:0031177">
    <property type="term" value="F:phosphopantetheine binding"/>
    <property type="evidence" value="ECO:0007669"/>
    <property type="project" value="TreeGrafter"/>
</dbReference>
<dbReference type="GO" id="GO:0044550">
    <property type="term" value="P:secondary metabolite biosynthetic process"/>
    <property type="evidence" value="ECO:0007669"/>
    <property type="project" value="TreeGrafter"/>
</dbReference>
<sequence>RHPEKIALVYEASRLSYGELNRRANQLARYLTAQGVKPDTLVGLCVERSLETVVGMLAILKAGGAYVPLDPANPQSRLTYMLEDSGVQTVLTSQAVLAQLPVLADKALCLDDETVQAQLSDMSVQNLAVSSLGL</sequence>
<dbReference type="RefSeq" id="WP_138569351.1">
    <property type="nucleotide sequence ID" value="NZ_PNCM01000312.1"/>
</dbReference>
<dbReference type="InterPro" id="IPR000873">
    <property type="entry name" value="AMP-dep_synth/lig_dom"/>
</dbReference>
<reference evidence="2 3" key="1">
    <citation type="submission" date="2017-12" db="EMBL/GenBank/DDBJ databases">
        <authorList>
            <person name="Paulsen S."/>
            <person name="Gram L.K."/>
        </authorList>
    </citation>
    <scope>NUCLEOTIDE SEQUENCE [LARGE SCALE GENOMIC DNA]</scope>
    <source>
        <strain evidence="2 3">S1189</strain>
    </source>
</reference>
<dbReference type="Pfam" id="PF00501">
    <property type="entry name" value="AMP-binding"/>
    <property type="match status" value="1"/>
</dbReference>
<dbReference type="Gene3D" id="3.40.50.980">
    <property type="match status" value="2"/>
</dbReference>
<comment type="caution">
    <text evidence="2">The sequence shown here is derived from an EMBL/GenBank/DDBJ whole genome shotgun (WGS) entry which is preliminary data.</text>
</comment>
<dbReference type="FunFam" id="3.40.50.980:FF:000001">
    <property type="entry name" value="Non-ribosomal peptide synthetase"/>
    <property type="match status" value="1"/>
</dbReference>
<dbReference type="GO" id="GO:0005829">
    <property type="term" value="C:cytosol"/>
    <property type="evidence" value="ECO:0007669"/>
    <property type="project" value="TreeGrafter"/>
</dbReference>
<accession>A0A5S3YL30</accession>
<dbReference type="SUPFAM" id="SSF56801">
    <property type="entry name" value="Acetyl-CoA synthetase-like"/>
    <property type="match status" value="1"/>
</dbReference>
<feature type="domain" description="AMP-dependent synthetase/ligase" evidence="1">
    <location>
        <begin position="1"/>
        <end position="111"/>
    </location>
</feature>
<protein>
    <recommendedName>
        <fullName evidence="1">AMP-dependent synthetase/ligase domain-containing protein</fullName>
    </recommendedName>
</protein>
<dbReference type="GO" id="GO:0043041">
    <property type="term" value="P:amino acid activation for nonribosomal peptide biosynthetic process"/>
    <property type="evidence" value="ECO:0007669"/>
    <property type="project" value="TreeGrafter"/>
</dbReference>
<dbReference type="Proteomes" id="UP000307362">
    <property type="component" value="Unassembled WGS sequence"/>
</dbReference>
<evidence type="ECO:0000313" key="3">
    <source>
        <dbReference type="Proteomes" id="UP000307362"/>
    </source>
</evidence>
<dbReference type="OrthoDB" id="6289742at2"/>
<reference evidence="3" key="2">
    <citation type="submission" date="2019-06" db="EMBL/GenBank/DDBJ databases">
        <title>Co-occurence of chitin degradation, pigmentation and bioactivity in marine Pseudoalteromonas.</title>
        <authorList>
            <person name="Sonnenschein E.C."/>
            <person name="Bech P.K."/>
        </authorList>
    </citation>
    <scope>NUCLEOTIDE SEQUENCE [LARGE SCALE GENOMIC DNA]</scope>
    <source>
        <strain evidence="3">S1189</strain>
    </source>
</reference>
<dbReference type="PANTHER" id="PTHR45527">
    <property type="entry name" value="NONRIBOSOMAL PEPTIDE SYNTHETASE"/>
    <property type="match status" value="1"/>
</dbReference>
<dbReference type="PANTHER" id="PTHR45527:SF14">
    <property type="entry name" value="PLIPASTATIN SYNTHASE SUBUNIT B"/>
    <property type="match status" value="1"/>
</dbReference>
<gene>
    <name evidence="2" type="ORF">CWB73_21570</name>
</gene>